<keyword evidence="10" id="KW-0408">Iron</keyword>
<dbReference type="GO" id="GO:0016682">
    <property type="term" value="F:oxidoreductase activity, acting on diphenols and related substances as donors, oxygen as acceptor"/>
    <property type="evidence" value="ECO:0007669"/>
    <property type="project" value="TreeGrafter"/>
</dbReference>
<keyword evidence="7" id="KW-0479">Metal-binding</keyword>
<reference evidence="13 14" key="1">
    <citation type="submission" date="2019-07" db="EMBL/GenBank/DDBJ databases">
        <title>Whole genome shotgun sequence of Pseudonocardia asaccharolytica NBRC 16224.</title>
        <authorList>
            <person name="Hosoyama A."/>
            <person name="Uohara A."/>
            <person name="Ohji S."/>
            <person name="Ichikawa N."/>
        </authorList>
    </citation>
    <scope>NUCLEOTIDE SEQUENCE [LARGE SCALE GENOMIC DNA]</scope>
    <source>
        <strain evidence="13 14">NBRC 16224</strain>
    </source>
</reference>
<comment type="caution">
    <text evidence="13">The sequence shown here is derived from an EMBL/GenBank/DDBJ whole genome shotgun (WGS) entry which is preliminary data.</text>
</comment>
<dbReference type="PANTHER" id="PTHR43141:SF5">
    <property type="entry name" value="CYTOCHROME BD-I UBIQUINOL OXIDASE SUBUNIT 2"/>
    <property type="match status" value="1"/>
</dbReference>
<evidence type="ECO:0000313" key="14">
    <source>
        <dbReference type="Proteomes" id="UP000321328"/>
    </source>
</evidence>
<keyword evidence="11 12" id="KW-0472">Membrane</keyword>
<evidence type="ECO:0000256" key="7">
    <source>
        <dbReference type="ARBA" id="ARBA00022723"/>
    </source>
</evidence>
<dbReference type="GO" id="GO:0046872">
    <property type="term" value="F:metal ion binding"/>
    <property type="evidence" value="ECO:0007669"/>
    <property type="project" value="UniProtKB-KW"/>
</dbReference>
<protein>
    <recommendedName>
        <fullName evidence="15">Cytochrome d ubiquinol oxidase subunit II</fullName>
    </recommendedName>
</protein>
<dbReference type="Proteomes" id="UP000321328">
    <property type="component" value="Unassembled WGS sequence"/>
</dbReference>
<proteinExistence type="inferred from homology"/>
<comment type="subcellular location">
    <subcellularLocation>
        <location evidence="1">Cell membrane</location>
        <topology evidence="1">Multi-pass membrane protein</topology>
    </subcellularLocation>
</comment>
<evidence type="ECO:0000256" key="2">
    <source>
        <dbReference type="ARBA" id="ARBA00007543"/>
    </source>
</evidence>
<keyword evidence="8" id="KW-0249">Electron transport</keyword>
<evidence type="ECO:0000256" key="4">
    <source>
        <dbReference type="ARBA" id="ARBA00022475"/>
    </source>
</evidence>
<dbReference type="GO" id="GO:0009055">
    <property type="term" value="F:electron transfer activity"/>
    <property type="evidence" value="ECO:0007669"/>
    <property type="project" value="TreeGrafter"/>
</dbReference>
<evidence type="ECO:0000256" key="5">
    <source>
        <dbReference type="ARBA" id="ARBA00022617"/>
    </source>
</evidence>
<name>A0A511D010_9PSEU</name>
<feature type="transmembrane region" description="Helical" evidence="12">
    <location>
        <begin position="70"/>
        <end position="94"/>
    </location>
</feature>
<keyword evidence="9 12" id="KW-1133">Transmembrane helix</keyword>
<dbReference type="AlphaFoldDB" id="A0A511D010"/>
<gene>
    <name evidence="13" type="ORF">PA7_19690</name>
</gene>
<evidence type="ECO:0000256" key="12">
    <source>
        <dbReference type="SAM" id="Phobius"/>
    </source>
</evidence>
<keyword evidence="14" id="KW-1185">Reference proteome</keyword>
<dbReference type="PANTHER" id="PTHR43141">
    <property type="entry name" value="CYTOCHROME BD2 SUBUNIT II"/>
    <property type="match status" value="1"/>
</dbReference>
<keyword evidence="5" id="KW-0349">Heme</keyword>
<comment type="similarity">
    <text evidence="2">Belongs to the cytochrome ubiquinol oxidase subunit 2 family.</text>
</comment>
<evidence type="ECO:0000313" key="13">
    <source>
        <dbReference type="EMBL" id="GEL18132.1"/>
    </source>
</evidence>
<evidence type="ECO:0000256" key="9">
    <source>
        <dbReference type="ARBA" id="ARBA00022989"/>
    </source>
</evidence>
<dbReference type="GO" id="GO:0070069">
    <property type="term" value="C:cytochrome complex"/>
    <property type="evidence" value="ECO:0007669"/>
    <property type="project" value="TreeGrafter"/>
</dbReference>
<dbReference type="InterPro" id="IPR003317">
    <property type="entry name" value="Cyt-d_oxidase_su2"/>
</dbReference>
<evidence type="ECO:0008006" key="15">
    <source>
        <dbReference type="Google" id="ProtNLM"/>
    </source>
</evidence>
<evidence type="ECO:0000256" key="3">
    <source>
        <dbReference type="ARBA" id="ARBA00022448"/>
    </source>
</evidence>
<dbReference type="Pfam" id="PF02322">
    <property type="entry name" value="Cyt_bd_oxida_II"/>
    <property type="match status" value="1"/>
</dbReference>
<keyword evidence="6 12" id="KW-0812">Transmembrane</keyword>
<keyword evidence="4" id="KW-1003">Cell membrane</keyword>
<evidence type="ECO:0000256" key="10">
    <source>
        <dbReference type="ARBA" id="ARBA00023004"/>
    </source>
</evidence>
<dbReference type="GO" id="GO:0019646">
    <property type="term" value="P:aerobic electron transport chain"/>
    <property type="evidence" value="ECO:0007669"/>
    <property type="project" value="TreeGrafter"/>
</dbReference>
<evidence type="ECO:0000256" key="11">
    <source>
        <dbReference type="ARBA" id="ARBA00023136"/>
    </source>
</evidence>
<evidence type="ECO:0000256" key="1">
    <source>
        <dbReference type="ARBA" id="ARBA00004651"/>
    </source>
</evidence>
<dbReference type="STRING" id="1123024.GCA_000423625_03738"/>
<feature type="transmembrane region" description="Helical" evidence="12">
    <location>
        <begin position="100"/>
        <end position="121"/>
    </location>
</feature>
<dbReference type="EMBL" id="BJVI01000016">
    <property type="protein sequence ID" value="GEL18132.1"/>
    <property type="molecule type" value="Genomic_DNA"/>
</dbReference>
<organism evidence="13 14">
    <name type="scientific">Pseudonocardia asaccharolytica DSM 44247 = NBRC 16224</name>
    <dbReference type="NCBI Taxonomy" id="1123024"/>
    <lineage>
        <taxon>Bacteria</taxon>
        <taxon>Bacillati</taxon>
        <taxon>Actinomycetota</taxon>
        <taxon>Actinomycetes</taxon>
        <taxon>Pseudonocardiales</taxon>
        <taxon>Pseudonocardiaceae</taxon>
        <taxon>Pseudonocardia</taxon>
    </lineage>
</organism>
<accession>A0A511D010</accession>
<keyword evidence="3" id="KW-0813">Transport</keyword>
<feature type="transmembrane region" description="Helical" evidence="12">
    <location>
        <begin position="36"/>
        <end position="58"/>
    </location>
</feature>
<evidence type="ECO:0000256" key="6">
    <source>
        <dbReference type="ARBA" id="ARBA00022692"/>
    </source>
</evidence>
<feature type="transmembrane region" description="Helical" evidence="12">
    <location>
        <begin position="149"/>
        <end position="170"/>
    </location>
</feature>
<dbReference type="GO" id="GO:0005886">
    <property type="term" value="C:plasma membrane"/>
    <property type="evidence" value="ECO:0007669"/>
    <property type="project" value="UniProtKB-SubCell"/>
</dbReference>
<evidence type="ECO:0000256" key="8">
    <source>
        <dbReference type="ARBA" id="ARBA00022982"/>
    </source>
</evidence>
<sequence>MPALLWGVAFANMVQGVPLHADHEFTGTLLTLLNPYALLGGLATVLLFLLHGAVFLALKTTGDVQVRTAGLARGAGVAAIVAALALVAGIGAAGMGREGWAFLFTAVAVIAVTVTLFGSLYPDVLPSTTDPAYSLTTTNAASTPDTLKIMTWVAAVFTPVVLAYQAWTFWGFRRRIGRSDIPPAAGLPPRRQPATSGRP</sequence>